<evidence type="ECO:0000259" key="1">
    <source>
        <dbReference type="Pfam" id="PF13453"/>
    </source>
</evidence>
<dbReference type="OrthoDB" id="9814037at2"/>
<evidence type="ECO:0000313" key="2">
    <source>
        <dbReference type="EMBL" id="KGJ97345.1"/>
    </source>
</evidence>
<dbReference type="Pfam" id="PF13453">
    <property type="entry name" value="Zn_ribbon_TFIIB"/>
    <property type="match status" value="1"/>
</dbReference>
<feature type="domain" description="Transcription factor zinc-finger" evidence="1">
    <location>
        <begin position="2"/>
        <end position="44"/>
    </location>
</feature>
<sequence length="182" mass="20610">MKCTSCNMGELIPSVLEEQFKAHNCSSCHGDWLLIEDYLAWKERNPEFNVSESTHGAADDSKSALLCPVSGLIMRKLRLSKDTDHRIDYSASVGGVWLDKGEWQLLKEQGLAGSLNAVLTSHWQKNIRINNTKDNFAAIYKDKFGDESYQKVKELRKWLIEQPNKADLSAYLLAVDPYSAEK</sequence>
<protein>
    <recommendedName>
        <fullName evidence="1">Transcription factor zinc-finger domain-containing protein</fullName>
    </recommendedName>
</protein>
<dbReference type="RefSeq" id="WP_033080253.1">
    <property type="nucleotide sequence ID" value="NZ_JQEC01000002.1"/>
</dbReference>
<dbReference type="PATRIC" id="fig|28229.3.peg.86"/>
<dbReference type="AlphaFoldDB" id="A0A099L4H2"/>
<accession>A0A099L4H2</accession>
<comment type="caution">
    <text evidence="2">The sequence shown here is derived from an EMBL/GenBank/DDBJ whole genome shotgun (WGS) entry which is preliminary data.</text>
</comment>
<dbReference type="EMBL" id="JQEC01000002">
    <property type="protein sequence ID" value="KGJ97345.1"/>
    <property type="molecule type" value="Genomic_DNA"/>
</dbReference>
<proteinExistence type="predicted"/>
<name>A0A099L4H2_COLPS</name>
<dbReference type="Proteomes" id="UP000029868">
    <property type="component" value="Unassembled WGS sequence"/>
</dbReference>
<evidence type="ECO:0000313" key="3">
    <source>
        <dbReference type="Proteomes" id="UP000029868"/>
    </source>
</evidence>
<reference evidence="2 3" key="1">
    <citation type="submission" date="2014-08" db="EMBL/GenBank/DDBJ databases">
        <title>Genomic and Phenotypic Diversity of Colwellia psychrerythraea strains from Disparate Marine Basins.</title>
        <authorList>
            <person name="Techtmann S.M."/>
            <person name="Stelling S.C."/>
            <person name="Utturkar S.M."/>
            <person name="Alshibli N."/>
            <person name="Harris A."/>
            <person name="Brown S.D."/>
            <person name="Hazen T.C."/>
        </authorList>
    </citation>
    <scope>NUCLEOTIDE SEQUENCE [LARGE SCALE GENOMIC DNA]</scope>
    <source>
        <strain evidence="2 3">GAB14E</strain>
    </source>
</reference>
<dbReference type="InterPro" id="IPR027392">
    <property type="entry name" value="TF_Znf"/>
</dbReference>
<organism evidence="2 3">
    <name type="scientific">Colwellia psychrerythraea</name>
    <name type="common">Vibrio psychroerythus</name>
    <dbReference type="NCBI Taxonomy" id="28229"/>
    <lineage>
        <taxon>Bacteria</taxon>
        <taxon>Pseudomonadati</taxon>
        <taxon>Pseudomonadota</taxon>
        <taxon>Gammaproteobacteria</taxon>
        <taxon>Alteromonadales</taxon>
        <taxon>Colwelliaceae</taxon>
        <taxon>Colwellia</taxon>
    </lineage>
</organism>
<gene>
    <name evidence="2" type="ORF">GAB14E_0934</name>
</gene>